<dbReference type="InterPro" id="IPR018713">
    <property type="entry name" value="MPAB/Lcp_cat_dom"/>
</dbReference>
<dbReference type="GO" id="GO:0016491">
    <property type="term" value="F:oxidoreductase activity"/>
    <property type="evidence" value="ECO:0007669"/>
    <property type="project" value="InterPro"/>
</dbReference>
<comment type="caution">
    <text evidence="2">The sequence shown here is derived from an EMBL/GenBank/DDBJ whole genome shotgun (WGS) entry which is preliminary data.</text>
</comment>
<evidence type="ECO:0000313" key="2">
    <source>
        <dbReference type="EMBL" id="TWU12275.1"/>
    </source>
</evidence>
<keyword evidence="3" id="KW-1185">Reference proteome</keyword>
<proteinExistence type="predicted"/>
<dbReference type="Proteomes" id="UP000320735">
    <property type="component" value="Unassembled WGS sequence"/>
</dbReference>
<dbReference type="AlphaFoldDB" id="A0A5C6BJS7"/>
<name>A0A5C6BJS7_9PLAN</name>
<dbReference type="Pfam" id="PF09995">
    <property type="entry name" value="MPAB_Lcp_cat"/>
    <property type="match status" value="1"/>
</dbReference>
<accession>A0A5C6BJS7</accession>
<evidence type="ECO:0000313" key="3">
    <source>
        <dbReference type="Proteomes" id="UP000320735"/>
    </source>
</evidence>
<gene>
    <name evidence="2" type="ORF">CA54_10980</name>
</gene>
<dbReference type="PANTHER" id="PTHR36124:SF1">
    <property type="entry name" value="ER-BOUND OXYGENASE MPAB_MPAB'_RUBBER OXYGENASE CATALYTIC DOMAIN-CONTAINING PROTEIN"/>
    <property type="match status" value="1"/>
</dbReference>
<dbReference type="OrthoDB" id="9812943at2"/>
<dbReference type="PANTHER" id="PTHR36124">
    <property type="match status" value="1"/>
</dbReference>
<sequence length="285" mass="33805">MSRYSILHEIQQLDPLTDHQRIVFLSSCYDFPFDTTRALEFALFRTFCAPRISELLDRTGEFRQRVQKRYDDTDIIISEMLEHGYDSERGGRALARMNQIHGRFAINNEDLLYVLSTFIYEPIRWNARYGWRPLCEQERLGFFYFWRNIGLRMKIAEIPEDYEMYETFNRDYEQRNFRFCETNQRTGAATRELFVSWFPRAAAPLVRSAIYALLDPPLLEAFGFPSAPWPLRSLVSGTLWVRARALRFFPPRKHPRLRTGQTYPSYPDGYTIENIGPRSAPHRND</sequence>
<evidence type="ECO:0000259" key="1">
    <source>
        <dbReference type="Pfam" id="PF09995"/>
    </source>
</evidence>
<protein>
    <recommendedName>
        <fullName evidence="1">ER-bound oxygenase mpaB/mpaB'/Rubber oxygenase catalytic domain-containing protein</fullName>
    </recommendedName>
</protein>
<feature type="domain" description="ER-bound oxygenase mpaB/mpaB'/Rubber oxygenase catalytic" evidence="1">
    <location>
        <begin position="62"/>
        <end position="239"/>
    </location>
</feature>
<reference evidence="2 3" key="1">
    <citation type="submission" date="2019-02" db="EMBL/GenBank/DDBJ databases">
        <title>Deep-cultivation of Planctomycetes and their phenomic and genomic characterization uncovers novel biology.</title>
        <authorList>
            <person name="Wiegand S."/>
            <person name="Jogler M."/>
            <person name="Boedeker C."/>
            <person name="Pinto D."/>
            <person name="Vollmers J."/>
            <person name="Rivas-Marin E."/>
            <person name="Kohn T."/>
            <person name="Peeters S.H."/>
            <person name="Heuer A."/>
            <person name="Rast P."/>
            <person name="Oberbeckmann S."/>
            <person name="Bunk B."/>
            <person name="Jeske O."/>
            <person name="Meyerdierks A."/>
            <person name="Storesund J.E."/>
            <person name="Kallscheuer N."/>
            <person name="Luecker S."/>
            <person name="Lage O.M."/>
            <person name="Pohl T."/>
            <person name="Merkel B.J."/>
            <person name="Hornburger P."/>
            <person name="Mueller R.-W."/>
            <person name="Bruemmer F."/>
            <person name="Labrenz M."/>
            <person name="Spormann A.M."/>
            <person name="Op Den Camp H."/>
            <person name="Overmann J."/>
            <person name="Amann R."/>
            <person name="Jetten M.S.M."/>
            <person name="Mascher T."/>
            <person name="Medema M.H."/>
            <person name="Devos D.P."/>
            <person name="Kaster A.-K."/>
            <person name="Ovreas L."/>
            <person name="Rohde M."/>
            <person name="Galperin M.Y."/>
            <person name="Jogler C."/>
        </authorList>
    </citation>
    <scope>NUCLEOTIDE SEQUENCE [LARGE SCALE GENOMIC DNA]</scope>
    <source>
        <strain evidence="2 3">CA54</strain>
    </source>
</reference>
<dbReference type="RefSeq" id="WP_146369771.1">
    <property type="nucleotide sequence ID" value="NZ_SJPP01000001.1"/>
</dbReference>
<organism evidence="2 3">
    <name type="scientific">Symmachiella macrocystis</name>
    <dbReference type="NCBI Taxonomy" id="2527985"/>
    <lineage>
        <taxon>Bacteria</taxon>
        <taxon>Pseudomonadati</taxon>
        <taxon>Planctomycetota</taxon>
        <taxon>Planctomycetia</taxon>
        <taxon>Planctomycetales</taxon>
        <taxon>Planctomycetaceae</taxon>
        <taxon>Symmachiella</taxon>
    </lineage>
</organism>
<dbReference type="InterPro" id="IPR046366">
    <property type="entry name" value="MPAB"/>
</dbReference>
<dbReference type="EMBL" id="SJPP01000001">
    <property type="protein sequence ID" value="TWU12275.1"/>
    <property type="molecule type" value="Genomic_DNA"/>
</dbReference>